<dbReference type="Pfam" id="PF16752">
    <property type="entry name" value="TBCC_N"/>
    <property type="match status" value="1"/>
</dbReference>
<dbReference type="InterPro" id="IPR038397">
    <property type="entry name" value="TBCC_N_sf"/>
</dbReference>
<comment type="similarity">
    <text evidence="2">Belongs to the TBCC family.</text>
</comment>
<keyword evidence="5" id="KW-0143">Chaperone</keyword>
<dbReference type="InterPro" id="IPR006599">
    <property type="entry name" value="CARP_motif"/>
</dbReference>
<evidence type="ECO:0000256" key="2">
    <source>
        <dbReference type="ARBA" id="ARBA00008848"/>
    </source>
</evidence>
<evidence type="ECO:0000313" key="12">
    <source>
        <dbReference type="RefSeq" id="XP_048335924.2"/>
    </source>
</evidence>
<dbReference type="GeneID" id="107425183"/>
<evidence type="ECO:0000256" key="6">
    <source>
        <dbReference type="ARBA" id="ARBA00026055"/>
    </source>
</evidence>
<feature type="region of interest" description="Disordered" evidence="7">
    <location>
        <begin position="1"/>
        <end position="60"/>
    </location>
</feature>
<dbReference type="PROSITE" id="PS51329">
    <property type="entry name" value="C_CAP_COFACTOR_C"/>
    <property type="match status" value="1"/>
</dbReference>
<dbReference type="GO" id="GO:0015631">
    <property type="term" value="F:tubulin binding"/>
    <property type="evidence" value="ECO:0007669"/>
    <property type="project" value="InterPro"/>
</dbReference>
<dbReference type="GO" id="GO:0007023">
    <property type="term" value="P:post-chaperonin tubulin folding pathway"/>
    <property type="evidence" value="ECO:0007669"/>
    <property type="project" value="InterPro"/>
</dbReference>
<evidence type="ECO:0000259" key="8">
    <source>
        <dbReference type="PROSITE" id="PS51329"/>
    </source>
</evidence>
<dbReference type="Gene3D" id="1.20.58.1250">
    <property type="entry name" value="Tubulin Binding Cofactor C, N-terminal domain"/>
    <property type="match status" value="1"/>
</dbReference>
<name>A0A6P4A5E3_ZIZJJ</name>
<sequence length="408" mass="46159">MPILTSLGHSRSHQKIQPGLSQAKRESVTECATHSRRTMEDEEESLSSSSNPNHLHSDSKTLDPALQKKHASMLERLANRHQTRLDNSLTRRSADSDSSSSPLESTSSFLSHFADSKRSIEEQLARCRLTPTSDSAEVKTRLDCISSSISDLEKLVAEKSYFLPSYEVRSSLKTISDLKQSLEILNAELIPRKKFSFRNKAAKKEQVIEPKKDTVKEKEVEIRKPEKTAFAIPESPGFRHKTGEVLLSQFKGSEIGEFTISDLDSCEVRLLGCVRALFIHRLRKCRIYVGPVMGSILIDGVEECVFVMASHQIRIHNAKASDFYLRVRSRPIIEDSSSVRFAPYCLSYEGIERDLKEASLDEETGNWANVDDFRWLRAVQSPNWSVLPEAERVRIVKISNSDCRAEEC</sequence>
<keyword evidence="3" id="KW-0963">Cytoplasm</keyword>
<evidence type="ECO:0000256" key="5">
    <source>
        <dbReference type="ARBA" id="ARBA00023186"/>
    </source>
</evidence>
<protein>
    <submittedName>
        <fullName evidence="10 11">Tubulin-folding cofactor C</fullName>
    </submittedName>
</protein>
<dbReference type="InterPro" id="IPR012945">
    <property type="entry name" value="Tubulin-bd_cofactor_C_dom"/>
</dbReference>
<dbReference type="PANTHER" id="PTHR15139:SF0">
    <property type="entry name" value="TUBULIN-SPECIFIC CHAPERONE C"/>
    <property type="match status" value="1"/>
</dbReference>
<keyword evidence="4" id="KW-0007">Acetylation</keyword>
<evidence type="ECO:0000256" key="3">
    <source>
        <dbReference type="ARBA" id="ARBA00022490"/>
    </source>
</evidence>
<dbReference type="KEGG" id="zju:107425183"/>
<reference evidence="10 11" key="1">
    <citation type="submission" date="2025-05" db="UniProtKB">
        <authorList>
            <consortium name="RefSeq"/>
        </authorList>
    </citation>
    <scope>IDENTIFICATION</scope>
    <source>
        <tissue evidence="10 11">Seedling</tissue>
    </source>
</reference>
<gene>
    <name evidence="10 11 12" type="primary">LOC107425183</name>
</gene>
<dbReference type="GO" id="GO:0005737">
    <property type="term" value="C:cytoplasm"/>
    <property type="evidence" value="ECO:0007669"/>
    <property type="project" value="UniProtKB-SubCell"/>
</dbReference>
<dbReference type="RefSeq" id="XP_015890619.3">
    <property type="nucleotide sequence ID" value="XM_016035133.4"/>
</dbReference>
<feature type="region of interest" description="Disordered" evidence="7">
    <location>
        <begin position="81"/>
        <end position="108"/>
    </location>
</feature>
<dbReference type="InterPro" id="IPR016098">
    <property type="entry name" value="CAP/MinC_C"/>
</dbReference>
<comment type="subcellular location">
    <subcellularLocation>
        <location evidence="1">Cytoplasm</location>
    </subcellularLocation>
</comment>
<dbReference type="PANTHER" id="PTHR15139">
    <property type="entry name" value="TUBULIN FOLDING COFACTOR C"/>
    <property type="match status" value="1"/>
</dbReference>
<evidence type="ECO:0000256" key="1">
    <source>
        <dbReference type="ARBA" id="ARBA00004496"/>
    </source>
</evidence>
<feature type="domain" description="C-CAP/cofactor C-like" evidence="8">
    <location>
        <begin position="210"/>
        <end position="375"/>
    </location>
</feature>
<evidence type="ECO:0000313" key="10">
    <source>
        <dbReference type="RefSeq" id="XP_015890618.3"/>
    </source>
</evidence>
<dbReference type="AlphaFoldDB" id="A0A6P4A5E3"/>
<dbReference type="Pfam" id="PF07986">
    <property type="entry name" value="TBCC"/>
    <property type="match status" value="1"/>
</dbReference>
<keyword evidence="9" id="KW-1185">Reference proteome</keyword>
<evidence type="ECO:0000313" key="9">
    <source>
        <dbReference type="Proteomes" id="UP001652623"/>
    </source>
</evidence>
<accession>A0A6P4A5E3</accession>
<dbReference type="Gene3D" id="2.160.20.70">
    <property type="match status" value="1"/>
</dbReference>
<evidence type="ECO:0000256" key="7">
    <source>
        <dbReference type="SAM" id="MobiDB-lite"/>
    </source>
</evidence>
<dbReference type="RefSeq" id="XP_015890618.3">
    <property type="nucleotide sequence ID" value="XM_016035132.4"/>
</dbReference>
<dbReference type="SMART" id="SM00673">
    <property type="entry name" value="CARP"/>
    <property type="match status" value="2"/>
</dbReference>
<dbReference type="InterPro" id="IPR031925">
    <property type="entry name" value="TBCC_N"/>
</dbReference>
<dbReference type="InterPro" id="IPR027684">
    <property type="entry name" value="TBCC"/>
</dbReference>
<dbReference type="GO" id="GO:0007021">
    <property type="term" value="P:tubulin complex assembly"/>
    <property type="evidence" value="ECO:0007669"/>
    <property type="project" value="TreeGrafter"/>
</dbReference>
<evidence type="ECO:0000256" key="4">
    <source>
        <dbReference type="ARBA" id="ARBA00022990"/>
    </source>
</evidence>
<evidence type="ECO:0000313" key="11">
    <source>
        <dbReference type="RefSeq" id="XP_015890619.3"/>
    </source>
</evidence>
<proteinExistence type="inferred from homology"/>
<feature type="compositionally biased region" description="Low complexity" evidence="7">
    <location>
        <begin position="88"/>
        <end position="108"/>
    </location>
</feature>
<dbReference type="InterPro" id="IPR017901">
    <property type="entry name" value="C-CAP_CF_C-like"/>
</dbReference>
<organism evidence="9 10">
    <name type="scientific">Ziziphus jujuba</name>
    <name type="common">Chinese jujube</name>
    <name type="synonym">Ziziphus sativa</name>
    <dbReference type="NCBI Taxonomy" id="326968"/>
    <lineage>
        <taxon>Eukaryota</taxon>
        <taxon>Viridiplantae</taxon>
        <taxon>Streptophyta</taxon>
        <taxon>Embryophyta</taxon>
        <taxon>Tracheophyta</taxon>
        <taxon>Spermatophyta</taxon>
        <taxon>Magnoliopsida</taxon>
        <taxon>eudicotyledons</taxon>
        <taxon>Gunneridae</taxon>
        <taxon>Pentapetalae</taxon>
        <taxon>rosids</taxon>
        <taxon>fabids</taxon>
        <taxon>Rosales</taxon>
        <taxon>Rhamnaceae</taxon>
        <taxon>Paliureae</taxon>
        <taxon>Ziziphus</taxon>
    </lineage>
</organism>
<comment type="subunit">
    <text evidence="6">Supercomplex made of cofactors A to E. Cofactors A and D function by capturing and stabilizing tubulin in a quasi-native conformation. Cofactor E binds to the cofactor D-tubulin complex; interaction with cofactor C then causes the release of tubulin polypeptides that are committed to the native state.</text>
</comment>
<dbReference type="Proteomes" id="UP001652623">
    <property type="component" value="Chromosome 7"/>
</dbReference>
<dbReference type="RefSeq" id="XP_048335924.2">
    <property type="nucleotide sequence ID" value="XM_048479967.2"/>
</dbReference>